<dbReference type="Pfam" id="PF07767">
    <property type="entry name" value="Nop53"/>
    <property type="match status" value="1"/>
</dbReference>
<dbReference type="RefSeq" id="XP_018084748.1">
    <property type="nucleotide sequence ID" value="XM_018229259.2"/>
</dbReference>
<dbReference type="PANTHER" id="PTHR14211">
    <property type="entry name" value="GLIOMA SUPPRESSOR CANDIDATE REGION GENE 2"/>
    <property type="match status" value="1"/>
</dbReference>
<keyword evidence="3 5" id="KW-0690">Ribosome biogenesis</keyword>
<evidence type="ECO:0000256" key="1">
    <source>
        <dbReference type="ARBA" id="ARBA00008838"/>
    </source>
</evidence>
<reference evidence="8" key="1">
    <citation type="submission" date="2025-08" db="UniProtKB">
        <authorList>
            <consortium name="RefSeq"/>
        </authorList>
    </citation>
    <scope>IDENTIFICATION</scope>
    <source>
        <strain evidence="8">J_2021</strain>
        <tissue evidence="8">Erythrocytes</tissue>
    </source>
</reference>
<evidence type="ECO:0000256" key="5">
    <source>
        <dbReference type="PIRNR" id="PIRNR017302"/>
    </source>
</evidence>
<keyword evidence="7" id="KW-1185">Reference proteome</keyword>
<feature type="region of interest" description="Disordered" evidence="6">
    <location>
        <begin position="155"/>
        <end position="223"/>
    </location>
</feature>
<accession>A0A1L8F8Y7</accession>
<dbReference type="GO" id="GO:0006364">
    <property type="term" value="P:rRNA processing"/>
    <property type="evidence" value="ECO:0000318"/>
    <property type="project" value="GO_Central"/>
</dbReference>
<dbReference type="GO" id="GO:0000027">
    <property type="term" value="P:ribosomal large subunit assembly"/>
    <property type="evidence" value="ECO:0000318"/>
    <property type="project" value="GO_Central"/>
</dbReference>
<dbReference type="PANTHER" id="PTHR14211:SF7">
    <property type="entry name" value="RIBOSOME BIOGENESIS PROTEIN NOP53"/>
    <property type="match status" value="1"/>
</dbReference>
<dbReference type="Xenbase" id="XB-GENE-866521">
    <property type="gene designation" value="nop53.L"/>
</dbReference>
<dbReference type="PaxDb" id="8355-A0A1L8F8Y7"/>
<evidence type="ECO:0000256" key="4">
    <source>
        <dbReference type="ARBA" id="ARBA00023242"/>
    </source>
</evidence>
<feature type="region of interest" description="Disordered" evidence="6">
    <location>
        <begin position="1"/>
        <end position="43"/>
    </location>
</feature>
<protein>
    <recommendedName>
        <fullName evidence="2 5">Ribosome biogenesis protein NOP53</fullName>
    </recommendedName>
</protein>
<sequence length="452" mass="51771">MAAPGDGSVAHADFLGFGPGSKAGQKGLGKRKRVNKNKKKNWLRHSDVKDVEEFLDDVRLQERTAGGLLQDKADDSLFFVDTAKPKKKAAKLKRKDAPLHIDLILQSDSKIPPPKDIASHQVPNGRKLKRKQELQAQLEKRGILSRSEKLLQARLNKSNSKAKAQANNNPGRSFYDIWGEKNPLDSEHQGKDSWYLEQTKKSRVKHPDRLNAKPSEIPAIETVGSGSSYNPSFQSHQALLLQAHEVELKKLKEEEKIERQLKFPTAADAPTQESKFQELCEGLVEETEEMTAVEDGSEEQGTGPGLRRERKTERQRKKEKEAKFLRAKLQADKIKNQRKQSLFQLRSIQTALAKREGELARRKAVRAENRKKEALQPRRLGRLKYKEPEIDVLLSDELPESLRKLKPEGNIAMDRFKSFQKRNIIEPRERAKFHRKLKVKYVEKRAFREVTL</sequence>
<feature type="region of interest" description="Disordered" evidence="6">
    <location>
        <begin position="105"/>
        <end position="134"/>
    </location>
</feature>
<comment type="function">
    <text evidence="5">May play a role in ribosome biogenesis.</text>
</comment>
<evidence type="ECO:0000313" key="9">
    <source>
        <dbReference type="Xenbase" id="XB-GENE-866521"/>
    </source>
</evidence>
<feature type="compositionally biased region" description="Acidic residues" evidence="6">
    <location>
        <begin position="287"/>
        <end position="298"/>
    </location>
</feature>
<gene>
    <name evidence="8 9" type="primary">nop53.L</name>
    <name evidence="8" type="synonym">gltscr2</name>
    <name evidence="8" type="synonym">gltscr2.L</name>
</gene>
<dbReference type="GO" id="GO:0008097">
    <property type="term" value="F:5S rRNA binding"/>
    <property type="evidence" value="ECO:0000318"/>
    <property type="project" value="GO_Central"/>
</dbReference>
<dbReference type="OrthoDB" id="5072at2759"/>
<dbReference type="AGR" id="Xenbase:XB-GENE-866521"/>
<keyword evidence="4 5" id="KW-0539">Nucleus</keyword>
<feature type="compositionally biased region" description="Low complexity" evidence="6">
    <location>
        <begin position="156"/>
        <end position="169"/>
    </location>
</feature>
<comment type="similarity">
    <text evidence="1 5">Belongs to the NOP53 family.</text>
</comment>
<proteinExistence type="inferred from homology"/>
<feature type="compositionally biased region" description="Basic residues" evidence="6">
    <location>
        <begin position="28"/>
        <end position="43"/>
    </location>
</feature>
<dbReference type="OMA" id="TEKWTHK"/>
<dbReference type="InterPro" id="IPR011687">
    <property type="entry name" value="Nop53/GLTSCR2"/>
</dbReference>
<feature type="region of interest" description="Disordered" evidence="6">
    <location>
        <begin position="287"/>
        <end position="322"/>
    </location>
</feature>
<dbReference type="Bgee" id="735094">
    <property type="expression patterns" value="Expressed in pancreas and 19 other cell types or tissues"/>
</dbReference>
<evidence type="ECO:0000313" key="7">
    <source>
        <dbReference type="Proteomes" id="UP000186698"/>
    </source>
</evidence>
<dbReference type="GeneID" id="735094"/>
<dbReference type="CTD" id="735094"/>
<dbReference type="GO" id="GO:0005730">
    <property type="term" value="C:nucleolus"/>
    <property type="evidence" value="ECO:0000318"/>
    <property type="project" value="GO_Central"/>
</dbReference>
<evidence type="ECO:0000313" key="8">
    <source>
        <dbReference type="RefSeq" id="XP_018084748.1"/>
    </source>
</evidence>
<evidence type="ECO:0000256" key="6">
    <source>
        <dbReference type="SAM" id="MobiDB-lite"/>
    </source>
</evidence>
<comment type="subcellular location">
    <subcellularLocation>
        <location evidence="5">Nucleus</location>
        <location evidence="5">Nucleolus</location>
    </subcellularLocation>
    <subcellularLocation>
        <location evidence="5">Nucleus</location>
        <location evidence="5">Nucleoplasm</location>
    </subcellularLocation>
</comment>
<feature type="compositionally biased region" description="Basic and acidic residues" evidence="6">
    <location>
        <begin position="178"/>
        <end position="191"/>
    </location>
</feature>
<dbReference type="PIRSF" id="PIRSF017302">
    <property type="entry name" value="Gltscr2"/>
    <property type="match status" value="1"/>
</dbReference>
<organism evidence="7 8">
    <name type="scientific">Xenopus laevis</name>
    <name type="common">African clawed frog</name>
    <dbReference type="NCBI Taxonomy" id="8355"/>
    <lineage>
        <taxon>Eukaryota</taxon>
        <taxon>Metazoa</taxon>
        <taxon>Chordata</taxon>
        <taxon>Craniata</taxon>
        <taxon>Vertebrata</taxon>
        <taxon>Euteleostomi</taxon>
        <taxon>Amphibia</taxon>
        <taxon>Batrachia</taxon>
        <taxon>Anura</taxon>
        <taxon>Pipoidea</taxon>
        <taxon>Pipidae</taxon>
        <taxon>Xenopodinae</taxon>
        <taxon>Xenopus</taxon>
        <taxon>Xenopus</taxon>
    </lineage>
</organism>
<dbReference type="AlphaFoldDB" id="A0A1L8F8Y7"/>
<evidence type="ECO:0000256" key="3">
    <source>
        <dbReference type="ARBA" id="ARBA00022517"/>
    </source>
</evidence>
<dbReference type="STRING" id="8355.A0A1L8F8Y7"/>
<feature type="compositionally biased region" description="Basic and acidic residues" evidence="6">
    <location>
        <begin position="306"/>
        <end position="322"/>
    </location>
</feature>
<dbReference type="Proteomes" id="UP000186698">
    <property type="component" value="Chromosome 8L"/>
</dbReference>
<dbReference type="GO" id="GO:0005654">
    <property type="term" value="C:nucleoplasm"/>
    <property type="evidence" value="ECO:0007669"/>
    <property type="project" value="UniProtKB-SubCell"/>
</dbReference>
<name>A0A1L8F8Y7_XENLA</name>
<evidence type="ECO:0000256" key="2">
    <source>
        <dbReference type="ARBA" id="ARBA00018339"/>
    </source>
</evidence>